<dbReference type="PANTHER" id="PTHR37249">
    <property type="entry name" value="OS03G0206201 PROTEIN"/>
    <property type="match status" value="1"/>
</dbReference>
<name>A0A2I0HLB9_PUNGR</name>
<dbReference type="Proteomes" id="UP000233551">
    <property type="component" value="Unassembled WGS sequence"/>
</dbReference>
<feature type="region of interest" description="Disordered" evidence="1">
    <location>
        <begin position="54"/>
        <end position="87"/>
    </location>
</feature>
<proteinExistence type="predicted"/>
<protein>
    <submittedName>
        <fullName evidence="3">Uncharacterized protein</fullName>
    </submittedName>
</protein>
<dbReference type="EMBL" id="PGOL01004018">
    <property type="protein sequence ID" value="PKI38810.1"/>
    <property type="molecule type" value="Genomic_DNA"/>
</dbReference>
<dbReference type="AlphaFoldDB" id="A0A2I0HLB9"/>
<dbReference type="PANTHER" id="PTHR37249:SF3">
    <property type="entry name" value="OS03G0206201 PROTEIN"/>
    <property type="match status" value="1"/>
</dbReference>
<accession>A0A2I0HLB9</accession>
<evidence type="ECO:0000313" key="5">
    <source>
        <dbReference type="Proteomes" id="UP000233551"/>
    </source>
</evidence>
<comment type="caution">
    <text evidence="3">The sequence shown here is derived from an EMBL/GenBank/DDBJ whole genome shotgun (WGS) entry which is preliminary data.</text>
</comment>
<keyword evidence="2" id="KW-0732">Signal</keyword>
<reference evidence="3 5" key="1">
    <citation type="submission" date="2017-11" db="EMBL/GenBank/DDBJ databases">
        <title>De-novo sequencing of pomegranate (Punica granatum L.) genome.</title>
        <authorList>
            <person name="Akparov Z."/>
            <person name="Amiraslanov A."/>
            <person name="Hajiyeva S."/>
            <person name="Abbasov M."/>
            <person name="Kaur K."/>
            <person name="Hamwieh A."/>
            <person name="Solovyev V."/>
            <person name="Salamov A."/>
            <person name="Braich B."/>
            <person name="Kosarev P."/>
            <person name="Mahmoud A."/>
            <person name="Hajiyev E."/>
            <person name="Babayeva S."/>
            <person name="Izzatullayeva V."/>
            <person name="Mammadov A."/>
            <person name="Mammadov A."/>
            <person name="Sharifova S."/>
            <person name="Ojaghi J."/>
            <person name="Eynullazada K."/>
            <person name="Bayramov B."/>
            <person name="Abdulazimova A."/>
            <person name="Shahmuradov I."/>
        </authorList>
    </citation>
    <scope>NUCLEOTIDE SEQUENCE [LARGE SCALE GENOMIC DNA]</scope>
    <source>
        <strain evidence="3">AG2017</strain>
        <strain evidence="5">cv. AG2017</strain>
        <tissue evidence="3">Leaf</tissue>
    </source>
</reference>
<feature type="chain" id="PRO_5014080406" evidence="2">
    <location>
        <begin position="31"/>
        <end position="156"/>
    </location>
</feature>
<evidence type="ECO:0000313" key="3">
    <source>
        <dbReference type="EMBL" id="PKI32504.1"/>
    </source>
</evidence>
<dbReference type="EMBL" id="PGOL01007567">
    <property type="protein sequence ID" value="PKI32504.1"/>
    <property type="molecule type" value="Genomic_DNA"/>
</dbReference>
<sequence length="156" mass="16811">MKVSGLPTALLSGVAAAALMLLLLLPVTDESEVSARNANGGAVAIGPLGRKLKEDGYGRGTDEGTDDSNVGMRDYSPIDPVPSSKTSIRAGPSTMGLPSYLTYRILHLLVLPCKAVCQWLGLWFDSTSQFVHRLLPLSMSKLQSQGFRLYSVFFHQ</sequence>
<evidence type="ECO:0000313" key="4">
    <source>
        <dbReference type="EMBL" id="PKI38810.1"/>
    </source>
</evidence>
<organism evidence="3 5">
    <name type="scientific">Punica granatum</name>
    <name type="common">Pomegranate</name>
    <dbReference type="NCBI Taxonomy" id="22663"/>
    <lineage>
        <taxon>Eukaryota</taxon>
        <taxon>Viridiplantae</taxon>
        <taxon>Streptophyta</taxon>
        <taxon>Embryophyta</taxon>
        <taxon>Tracheophyta</taxon>
        <taxon>Spermatophyta</taxon>
        <taxon>Magnoliopsida</taxon>
        <taxon>eudicotyledons</taxon>
        <taxon>Gunneridae</taxon>
        <taxon>Pentapetalae</taxon>
        <taxon>rosids</taxon>
        <taxon>malvids</taxon>
        <taxon>Myrtales</taxon>
        <taxon>Lythraceae</taxon>
        <taxon>Punica</taxon>
    </lineage>
</organism>
<feature type="signal peptide" evidence="2">
    <location>
        <begin position="1"/>
        <end position="30"/>
    </location>
</feature>
<keyword evidence="5" id="KW-1185">Reference proteome</keyword>
<evidence type="ECO:0000256" key="1">
    <source>
        <dbReference type="SAM" id="MobiDB-lite"/>
    </source>
</evidence>
<gene>
    <name evidence="4" type="ORF">CRG98_040804</name>
    <name evidence="3" type="ORF">CRG98_047105</name>
</gene>
<evidence type="ECO:0000256" key="2">
    <source>
        <dbReference type="SAM" id="SignalP"/>
    </source>
</evidence>